<evidence type="ECO:0000256" key="4">
    <source>
        <dbReference type="ARBA" id="ARBA00017497"/>
    </source>
</evidence>
<accession>A0A9W8ARI8</accession>
<dbReference type="Proteomes" id="UP001150925">
    <property type="component" value="Unassembled WGS sequence"/>
</dbReference>
<evidence type="ECO:0000313" key="10">
    <source>
        <dbReference type="EMBL" id="KAJ1967376.1"/>
    </source>
</evidence>
<dbReference type="Gene3D" id="3.40.50.150">
    <property type="entry name" value="Vaccinia Virus protein VP39"/>
    <property type="match status" value="1"/>
</dbReference>
<protein>
    <recommendedName>
        <fullName evidence="4 8">Leucine carboxyl methyltransferase 1</fullName>
        <ecNumber evidence="3 8">2.1.1.233</ecNumber>
    </recommendedName>
</protein>
<dbReference type="EMBL" id="JANBPY010000349">
    <property type="protein sequence ID" value="KAJ1967376.1"/>
    <property type="molecule type" value="Genomic_DNA"/>
</dbReference>
<feature type="binding site" evidence="9">
    <location>
        <position position="85"/>
    </location>
    <ligand>
        <name>S-adenosyl-L-methionine</name>
        <dbReference type="ChEBI" id="CHEBI:59789"/>
    </ligand>
</feature>
<dbReference type="GO" id="GO:0018423">
    <property type="term" value="F:protein C-terminal leucine carboxyl O-methyltransferase activity"/>
    <property type="evidence" value="ECO:0007669"/>
    <property type="project" value="UniProtKB-EC"/>
</dbReference>
<dbReference type="SUPFAM" id="SSF53335">
    <property type="entry name" value="S-adenosyl-L-methionine-dependent methyltransferases"/>
    <property type="match status" value="1"/>
</dbReference>
<comment type="function">
    <text evidence="8">Methylates the carboxyl group of the C-terminal leucine residue of protein phosphatase 2A catalytic subunits to form alpha-leucine ester residues.</text>
</comment>
<dbReference type="EC" id="2.1.1.233" evidence="3 8"/>
<evidence type="ECO:0000256" key="9">
    <source>
        <dbReference type="PIRSR" id="PIRSR016305-1"/>
    </source>
</evidence>
<dbReference type="OrthoDB" id="203237at2759"/>
<evidence type="ECO:0000256" key="3">
    <source>
        <dbReference type="ARBA" id="ARBA00012834"/>
    </source>
</evidence>
<dbReference type="FunFam" id="3.40.50.150:FF:000092">
    <property type="entry name" value="Leucine carboxyl methyltransferase 1"/>
    <property type="match status" value="1"/>
</dbReference>
<organism evidence="10 11">
    <name type="scientific">Dispira parvispora</name>
    <dbReference type="NCBI Taxonomy" id="1520584"/>
    <lineage>
        <taxon>Eukaryota</taxon>
        <taxon>Fungi</taxon>
        <taxon>Fungi incertae sedis</taxon>
        <taxon>Zoopagomycota</taxon>
        <taxon>Kickxellomycotina</taxon>
        <taxon>Dimargaritomycetes</taxon>
        <taxon>Dimargaritales</taxon>
        <taxon>Dimargaritaceae</taxon>
        <taxon>Dispira</taxon>
    </lineage>
</organism>
<dbReference type="GO" id="GO:0009966">
    <property type="term" value="P:regulation of signal transduction"/>
    <property type="evidence" value="ECO:0007669"/>
    <property type="project" value="UniProtKB-ARBA"/>
</dbReference>
<feature type="binding site" evidence="9">
    <location>
        <begin position="156"/>
        <end position="157"/>
    </location>
    <ligand>
        <name>S-adenosyl-L-methionine</name>
        <dbReference type="ChEBI" id="CHEBI:59789"/>
    </ligand>
</feature>
<dbReference type="InterPro" id="IPR016651">
    <property type="entry name" value="LCMT1"/>
</dbReference>
<comment type="similarity">
    <text evidence="2 8">Belongs to the methyltransferase superfamily. LCMT family.</text>
</comment>
<keyword evidence="6 8" id="KW-0808">Transferase</keyword>
<dbReference type="PANTHER" id="PTHR13600:SF21">
    <property type="entry name" value="LEUCINE CARBOXYL METHYLTRANSFERASE 1"/>
    <property type="match status" value="1"/>
</dbReference>
<keyword evidence="11" id="KW-1185">Reference proteome</keyword>
<sequence length="328" mass="37264">METTSVHDTVVQGTAQDAADSRQSACLQGYFEDPFASQFVRRPTRRSPVVNRGTYCRFIGLHSILRKFLATCRDQGQASQIVSLGAGSDTTFFLLYHLGLAPTRFFEVDFPEVTSRKCLKIHQKKALRNCLDQDTVQVGKNGTELYSPSYTLLAGDLRCFPTELGPQLLAQGLDPSVPTLFLSECVLIYMDSPHADAIIRWAATHMLSTFFLTYEQIQPEDAFGQMMISNLRQRGLELRGITAYPDLASQAQRYRDLGWEHSQALSIKEIYHALPKNEIDRINRLEMLDELEEFDLLGDHYCITWAFKTADTNLRQSWQHIRPTNLSS</sequence>
<evidence type="ECO:0000256" key="1">
    <source>
        <dbReference type="ARBA" id="ARBA00000724"/>
    </source>
</evidence>
<evidence type="ECO:0000256" key="8">
    <source>
        <dbReference type="PIRNR" id="PIRNR016305"/>
    </source>
</evidence>
<evidence type="ECO:0000256" key="5">
    <source>
        <dbReference type="ARBA" id="ARBA00022603"/>
    </source>
</evidence>
<proteinExistence type="inferred from homology"/>
<dbReference type="AlphaFoldDB" id="A0A9W8ARI8"/>
<name>A0A9W8ARI8_9FUNG</name>
<gene>
    <name evidence="10" type="primary">PPM1</name>
    <name evidence="10" type="ORF">IWQ62_001904</name>
</gene>
<comment type="catalytic activity">
    <reaction evidence="1 8">
        <text>[phosphatase 2A protein]-C-terminal L-leucine + S-adenosyl-L-methionine = [phosphatase 2A protein]-C-terminal L-leucine methyl ester + S-adenosyl-L-homocysteine</text>
        <dbReference type="Rhea" id="RHEA:48544"/>
        <dbReference type="Rhea" id="RHEA-COMP:12134"/>
        <dbReference type="Rhea" id="RHEA-COMP:12135"/>
        <dbReference type="ChEBI" id="CHEBI:57856"/>
        <dbReference type="ChEBI" id="CHEBI:59789"/>
        <dbReference type="ChEBI" id="CHEBI:90516"/>
        <dbReference type="ChEBI" id="CHEBI:90517"/>
        <dbReference type="EC" id="2.1.1.233"/>
    </reaction>
</comment>
<keyword evidence="5 8" id="KW-0489">Methyltransferase</keyword>
<comment type="caution">
    <text evidence="10">The sequence shown here is derived from an EMBL/GenBank/DDBJ whole genome shotgun (WGS) entry which is preliminary data.</text>
</comment>
<dbReference type="InterPro" id="IPR029063">
    <property type="entry name" value="SAM-dependent_MTases_sf"/>
</dbReference>
<dbReference type="Pfam" id="PF04072">
    <property type="entry name" value="LCM"/>
    <property type="match status" value="1"/>
</dbReference>
<keyword evidence="7 8" id="KW-0949">S-adenosyl-L-methionine</keyword>
<evidence type="ECO:0000256" key="7">
    <source>
        <dbReference type="ARBA" id="ARBA00022691"/>
    </source>
</evidence>
<feature type="binding site" evidence="9">
    <location>
        <position position="184"/>
    </location>
    <ligand>
        <name>S-adenosyl-L-methionine</name>
        <dbReference type="ChEBI" id="CHEBI:59789"/>
    </ligand>
</feature>
<evidence type="ECO:0000313" key="11">
    <source>
        <dbReference type="Proteomes" id="UP001150925"/>
    </source>
</evidence>
<dbReference type="InterPro" id="IPR007213">
    <property type="entry name" value="Ppm1/Ppm2/Tcmp"/>
</dbReference>
<evidence type="ECO:0000256" key="6">
    <source>
        <dbReference type="ARBA" id="ARBA00022679"/>
    </source>
</evidence>
<dbReference type="PANTHER" id="PTHR13600">
    <property type="entry name" value="LEUCINE CARBOXYL METHYLTRANSFERASE"/>
    <property type="match status" value="1"/>
</dbReference>
<evidence type="ECO:0000256" key="2">
    <source>
        <dbReference type="ARBA" id="ARBA00010703"/>
    </source>
</evidence>
<dbReference type="PIRSF" id="PIRSF016305">
    <property type="entry name" value="LCM_mtfrase"/>
    <property type="match status" value="1"/>
</dbReference>
<feature type="binding site" evidence="9">
    <location>
        <position position="57"/>
    </location>
    <ligand>
        <name>S-adenosyl-L-methionine</name>
        <dbReference type="ChEBI" id="CHEBI:59789"/>
    </ligand>
</feature>
<reference evidence="10" key="1">
    <citation type="submission" date="2022-07" db="EMBL/GenBank/DDBJ databases">
        <title>Phylogenomic reconstructions and comparative analyses of Kickxellomycotina fungi.</title>
        <authorList>
            <person name="Reynolds N.K."/>
            <person name="Stajich J.E."/>
            <person name="Barry K."/>
            <person name="Grigoriev I.V."/>
            <person name="Crous P."/>
            <person name="Smith M.E."/>
        </authorList>
    </citation>
    <scope>NUCLEOTIDE SEQUENCE</scope>
    <source>
        <strain evidence="10">RSA 1196</strain>
    </source>
</reference>
<dbReference type="GO" id="GO:0032259">
    <property type="term" value="P:methylation"/>
    <property type="evidence" value="ECO:0007669"/>
    <property type="project" value="UniProtKB-KW"/>
</dbReference>